<dbReference type="Proteomes" id="UP001589776">
    <property type="component" value="Unassembled WGS sequence"/>
</dbReference>
<dbReference type="Gene3D" id="1.10.10.10">
    <property type="entry name" value="Winged helix-like DNA-binding domain superfamily/Winged helix DNA-binding domain"/>
    <property type="match status" value="1"/>
</dbReference>
<dbReference type="Pfam" id="PF08279">
    <property type="entry name" value="HTH_11"/>
    <property type="match status" value="1"/>
</dbReference>
<dbReference type="InterPro" id="IPR036388">
    <property type="entry name" value="WH-like_DNA-bd_sf"/>
</dbReference>
<feature type="compositionally biased region" description="Low complexity" evidence="4">
    <location>
        <begin position="214"/>
        <end position="250"/>
    </location>
</feature>
<protein>
    <submittedName>
        <fullName evidence="6">Helix-turn-helix transcriptional regulator</fullName>
    </submittedName>
</protein>
<feature type="region of interest" description="Disordered" evidence="4">
    <location>
        <begin position="163"/>
        <end position="250"/>
    </location>
</feature>
<dbReference type="InterPro" id="IPR051534">
    <property type="entry name" value="CBASS_pafABC_assoc_protein"/>
</dbReference>
<keyword evidence="2" id="KW-0238">DNA-binding</keyword>
<name>A0ABV6DGE3_9BACL</name>
<gene>
    <name evidence="6" type="ORF">ACFFK0_04475</name>
</gene>
<dbReference type="SUPFAM" id="SSF46785">
    <property type="entry name" value="Winged helix' DNA-binding domain"/>
    <property type="match status" value="1"/>
</dbReference>
<evidence type="ECO:0000313" key="6">
    <source>
        <dbReference type="EMBL" id="MFC0211715.1"/>
    </source>
</evidence>
<dbReference type="InterPro" id="IPR018356">
    <property type="entry name" value="Tscrpt_reg_HTH_DeoR_CS"/>
</dbReference>
<dbReference type="EMBL" id="JBHLWN010000022">
    <property type="protein sequence ID" value="MFC0211715.1"/>
    <property type="molecule type" value="Genomic_DNA"/>
</dbReference>
<keyword evidence="7" id="KW-1185">Reference proteome</keyword>
<feature type="compositionally biased region" description="Low complexity" evidence="4">
    <location>
        <begin position="163"/>
        <end position="197"/>
    </location>
</feature>
<evidence type="ECO:0000256" key="4">
    <source>
        <dbReference type="SAM" id="MobiDB-lite"/>
    </source>
</evidence>
<reference evidence="6 7" key="1">
    <citation type="submission" date="2024-09" db="EMBL/GenBank/DDBJ databases">
        <authorList>
            <person name="Sun Q."/>
            <person name="Mori K."/>
        </authorList>
    </citation>
    <scope>NUCLEOTIDE SEQUENCE [LARGE SCALE GENOMIC DNA]</scope>
    <source>
        <strain evidence="6 7">CCM 7759</strain>
    </source>
</reference>
<evidence type="ECO:0000256" key="2">
    <source>
        <dbReference type="ARBA" id="ARBA00023125"/>
    </source>
</evidence>
<dbReference type="InterPro" id="IPR057727">
    <property type="entry name" value="WCX_dom"/>
</dbReference>
<comment type="caution">
    <text evidence="6">The sequence shown here is derived from an EMBL/GenBank/DDBJ whole genome shotgun (WGS) entry which is preliminary data.</text>
</comment>
<dbReference type="Pfam" id="PF25583">
    <property type="entry name" value="WCX"/>
    <property type="match status" value="1"/>
</dbReference>
<dbReference type="PROSITE" id="PS00894">
    <property type="entry name" value="HTH_DEOR_1"/>
    <property type="match status" value="1"/>
</dbReference>
<organism evidence="6 7">
    <name type="scientific">Paenibacillus chartarius</name>
    <dbReference type="NCBI Taxonomy" id="747481"/>
    <lineage>
        <taxon>Bacteria</taxon>
        <taxon>Bacillati</taxon>
        <taxon>Bacillota</taxon>
        <taxon>Bacilli</taxon>
        <taxon>Bacillales</taxon>
        <taxon>Paenibacillaceae</taxon>
        <taxon>Paenibacillus</taxon>
    </lineage>
</organism>
<sequence>MRADRLLHIMLLLQTRGGMTTKELAGRLEVSERTVHRDMEALSASGVPVYADRGAAGGWRLTEGYRADWAGLRKDELLSLLASRPQRHLTDLGFGEAYEAAVLKLLAAVSPTQRRDAEYMRQRVYVDAAGWHPSGEDVPWLSVVQEAVWEGRKLKLGYVSRQSPSAPLSSATTAASVSPSTGAPAAEDSGGAAASPSVTTADQAPAEVAASPSARSAAEDPAGAAAWPTPAPAASLFEAPPAQASRPSASPATEELRLLNPLGLVLKGSLWYLIAARDGEEPRSYRVSRIRFAELTAEPAERPEGFDLEAFWQRSVSRFRSELPRYAARVLVHADACGKLEQTRFVRVLGWREPPEAGPWREAELEFHTLESACEIALGFGAKLRVLEPAELRSALQQQAAAIAAMYSPS</sequence>
<evidence type="ECO:0000259" key="5">
    <source>
        <dbReference type="PROSITE" id="PS51000"/>
    </source>
</evidence>
<evidence type="ECO:0000313" key="7">
    <source>
        <dbReference type="Proteomes" id="UP001589776"/>
    </source>
</evidence>
<evidence type="ECO:0000256" key="3">
    <source>
        <dbReference type="ARBA" id="ARBA00023163"/>
    </source>
</evidence>
<keyword evidence="1" id="KW-0805">Transcription regulation</keyword>
<dbReference type="InterPro" id="IPR036390">
    <property type="entry name" value="WH_DNA-bd_sf"/>
</dbReference>
<dbReference type="InterPro" id="IPR001034">
    <property type="entry name" value="DeoR_HTH"/>
</dbReference>
<dbReference type="Pfam" id="PF13280">
    <property type="entry name" value="WYL"/>
    <property type="match status" value="1"/>
</dbReference>
<dbReference type="InterPro" id="IPR026881">
    <property type="entry name" value="WYL_dom"/>
</dbReference>
<evidence type="ECO:0000256" key="1">
    <source>
        <dbReference type="ARBA" id="ARBA00023015"/>
    </source>
</evidence>
<dbReference type="PANTHER" id="PTHR34580:SF1">
    <property type="entry name" value="PROTEIN PAFC"/>
    <property type="match status" value="1"/>
</dbReference>
<dbReference type="InterPro" id="IPR013196">
    <property type="entry name" value="HTH_11"/>
</dbReference>
<feature type="domain" description="HTH deoR-type" evidence="5">
    <location>
        <begin position="2"/>
        <end position="57"/>
    </location>
</feature>
<dbReference type="PROSITE" id="PS51000">
    <property type="entry name" value="HTH_DEOR_2"/>
    <property type="match status" value="1"/>
</dbReference>
<proteinExistence type="predicted"/>
<keyword evidence="3" id="KW-0804">Transcription</keyword>
<accession>A0ABV6DGE3</accession>
<dbReference type="PANTHER" id="PTHR34580">
    <property type="match status" value="1"/>
</dbReference>
<dbReference type="RefSeq" id="WP_377468706.1">
    <property type="nucleotide sequence ID" value="NZ_JBHLWN010000022.1"/>
</dbReference>